<dbReference type="EMBL" id="BMAO01023139">
    <property type="protein sequence ID" value="GFQ86952.1"/>
    <property type="molecule type" value="Genomic_DNA"/>
</dbReference>
<sequence>MRRPTQTHHKKPCKVTCWLTVWIHLGMWIEQIVQTPSGMFSILLQVHLEEDCPSLISTAITVDKKILIYHCTWSQETKRVEQSCRLRRKERLVILSGKFTFKLKIKVSFTEFQVSPRALEHSSGWISKLEVFPTQFEEIRESTSGKLERHFLKWNPLASNNLRKCFYRSDCLLT</sequence>
<comment type="caution">
    <text evidence="1">The sequence shown here is derived from an EMBL/GenBank/DDBJ whole genome shotgun (WGS) entry which is preliminary data.</text>
</comment>
<keyword evidence="2" id="KW-1185">Reference proteome</keyword>
<protein>
    <submittedName>
        <fullName evidence="1">Uncharacterized protein</fullName>
    </submittedName>
</protein>
<evidence type="ECO:0000313" key="2">
    <source>
        <dbReference type="Proteomes" id="UP000887116"/>
    </source>
</evidence>
<accession>A0A8X6FRS2</accession>
<dbReference type="AlphaFoldDB" id="A0A8X6FRS2"/>
<reference evidence="1" key="1">
    <citation type="submission" date="2020-07" db="EMBL/GenBank/DDBJ databases">
        <title>Multicomponent nature underlies the extraordinary mechanical properties of spider dragline silk.</title>
        <authorList>
            <person name="Kono N."/>
            <person name="Nakamura H."/>
            <person name="Mori M."/>
            <person name="Yoshida Y."/>
            <person name="Ohtoshi R."/>
            <person name="Malay A.D."/>
            <person name="Moran D.A.P."/>
            <person name="Tomita M."/>
            <person name="Numata K."/>
            <person name="Arakawa K."/>
        </authorList>
    </citation>
    <scope>NUCLEOTIDE SEQUENCE</scope>
</reference>
<evidence type="ECO:0000313" key="1">
    <source>
        <dbReference type="EMBL" id="GFQ86952.1"/>
    </source>
</evidence>
<proteinExistence type="predicted"/>
<name>A0A8X6FRS2_TRICU</name>
<gene>
    <name evidence="1" type="ORF">TNCT_699291</name>
</gene>
<organism evidence="1 2">
    <name type="scientific">Trichonephila clavata</name>
    <name type="common">Joro spider</name>
    <name type="synonym">Nephila clavata</name>
    <dbReference type="NCBI Taxonomy" id="2740835"/>
    <lineage>
        <taxon>Eukaryota</taxon>
        <taxon>Metazoa</taxon>
        <taxon>Ecdysozoa</taxon>
        <taxon>Arthropoda</taxon>
        <taxon>Chelicerata</taxon>
        <taxon>Arachnida</taxon>
        <taxon>Araneae</taxon>
        <taxon>Araneomorphae</taxon>
        <taxon>Entelegynae</taxon>
        <taxon>Araneoidea</taxon>
        <taxon>Nephilidae</taxon>
        <taxon>Trichonephila</taxon>
    </lineage>
</organism>
<dbReference type="Proteomes" id="UP000887116">
    <property type="component" value="Unassembled WGS sequence"/>
</dbReference>